<protein>
    <submittedName>
        <fullName evidence="1">Replication protein</fullName>
    </submittedName>
</protein>
<dbReference type="EMBL" id="RAXU01000004">
    <property type="protein sequence ID" value="RKG35167.1"/>
    <property type="molecule type" value="Genomic_DNA"/>
</dbReference>
<accession>A0A3A8EJT3</accession>
<evidence type="ECO:0000313" key="1">
    <source>
        <dbReference type="EMBL" id="RKG35167.1"/>
    </source>
</evidence>
<dbReference type="AlphaFoldDB" id="A0A3A8EJT3"/>
<organism evidence="1 2">
    <name type="scientific">Acinetobacter guerrae</name>
    <dbReference type="NCBI Taxonomy" id="1843371"/>
    <lineage>
        <taxon>Bacteria</taxon>
        <taxon>Pseudomonadati</taxon>
        <taxon>Pseudomonadota</taxon>
        <taxon>Gammaproteobacteria</taxon>
        <taxon>Moraxellales</taxon>
        <taxon>Moraxellaceae</taxon>
        <taxon>Acinetobacter</taxon>
    </lineage>
</organism>
<comment type="caution">
    <text evidence="1">The sequence shown here is derived from an EMBL/GenBank/DDBJ whole genome shotgun (WGS) entry which is preliminary data.</text>
</comment>
<keyword evidence="2" id="KW-1185">Reference proteome</keyword>
<name>A0A3A8EJT3_9GAMM</name>
<dbReference type="Gene3D" id="1.10.10.10">
    <property type="entry name" value="Winged helix-like DNA-binding domain superfamily/Winged helix DNA-binding domain"/>
    <property type="match status" value="1"/>
</dbReference>
<dbReference type="RefSeq" id="WP_120369452.1">
    <property type="nucleotide sequence ID" value="NZ_RAXU01000004.1"/>
</dbReference>
<gene>
    <name evidence="1" type="ORF">D7V21_05135</name>
</gene>
<sequence length="281" mass="31823">MSALKLMSLDNVDIHPSTAKRNDQKAMSKKEDGYTPLPNFVCDEGYLAVLSGEAIKCLVLLNRHIKGFHEENKALGESLILKLTGFKDNRTVRKAMADLAKYSLVKITKTKGKSNLYEVTFDDRLSVELVTSNDTSALKVVTSNVPRLVTSNDTRTSSIKCHSVKENKKETLKESAQPEQTQNPVDEVLQIWKPDLHQLNSWLQRSGLPKINQEQVDELLLEINPHYENKIITGVISETQMYSNFVKWIKRDTKLEAKIRQQATQISTPDLSKLQADKGDW</sequence>
<dbReference type="InterPro" id="IPR036388">
    <property type="entry name" value="WH-like_DNA-bd_sf"/>
</dbReference>
<proteinExistence type="predicted"/>
<dbReference type="Proteomes" id="UP000269001">
    <property type="component" value="Unassembled WGS sequence"/>
</dbReference>
<evidence type="ECO:0000313" key="2">
    <source>
        <dbReference type="Proteomes" id="UP000269001"/>
    </source>
</evidence>
<reference evidence="1 2" key="1">
    <citation type="submission" date="2018-09" db="EMBL/GenBank/DDBJ databases">
        <title>The draft genome of Acinetobacter spp. strains.</title>
        <authorList>
            <person name="Qin J."/>
            <person name="Feng Y."/>
            <person name="Zong Z."/>
        </authorList>
    </citation>
    <scope>NUCLEOTIDE SEQUENCE [LARGE SCALE GENOMIC DNA]</scope>
    <source>
        <strain evidence="1 2">WCHAc060096</strain>
    </source>
</reference>